<evidence type="ECO:0000313" key="2">
    <source>
        <dbReference type="EMBL" id="KAJ8938629.1"/>
    </source>
</evidence>
<accession>A0AAV8XJD5</accession>
<dbReference type="InterPro" id="IPR004245">
    <property type="entry name" value="DUF229"/>
</dbReference>
<dbReference type="CDD" id="cd16021">
    <property type="entry name" value="ALP_like"/>
    <property type="match status" value="1"/>
</dbReference>
<sequence length="496" mass="56973">MNYILLGLTIVCNVFVAIFADTDFLISTDYCKIPNFPAFSEETNLTYIPQNYTKCSDFDLLTYTTVENNTAYLHIKKENEVHYSSGSELYCCYRYVTRKGSIDEPDVGISLTDCRHFSNSVQLEGDIVMVECYNKTTLVYENVHNPIIISNLSKKKISQRAPPSYVTPISVLIVVIDSISRLNLERTMPNTKNVLLANGFTEFVGYNKIDDNTFPNFAALLSGLNLKQSLSICAPTKIGKLDECPMIWYDFRNKGYITAYAEDWASISTFNYFKKGFKDPPTDYYFKPFIEASETLYVTVKDTMPYCAGPETQGERILNLAKDFSNTFRHHPSFGVFWMNTFSHNYINSPSGMDEKVKNFFQDLKQNGILDKSVVILLSDHGIRFGQIRETIQGWYEERLPANYISLPRWFKRRYPTKHANFKKNANKLTSTYDLYMTLQDILNMSVDKFHYNISSSMACTKCSSLFSEIPENRTCEDAGIPVEWCTCIGKFEKKL</sequence>
<evidence type="ECO:0008006" key="4">
    <source>
        <dbReference type="Google" id="ProtNLM"/>
    </source>
</evidence>
<dbReference type="PANTHER" id="PTHR10974">
    <property type="entry name" value="FI08016P-RELATED"/>
    <property type="match status" value="1"/>
</dbReference>
<dbReference type="EMBL" id="JANEYF010003170">
    <property type="protein sequence ID" value="KAJ8938629.1"/>
    <property type="molecule type" value="Genomic_DNA"/>
</dbReference>
<protein>
    <recommendedName>
        <fullName evidence="4">DUF229 domain containing protein</fullName>
    </recommendedName>
</protein>
<dbReference type="Gene3D" id="3.40.720.10">
    <property type="entry name" value="Alkaline Phosphatase, subunit A"/>
    <property type="match status" value="1"/>
</dbReference>
<dbReference type="GO" id="GO:0005615">
    <property type="term" value="C:extracellular space"/>
    <property type="evidence" value="ECO:0007669"/>
    <property type="project" value="TreeGrafter"/>
</dbReference>
<evidence type="ECO:0000256" key="1">
    <source>
        <dbReference type="SAM" id="SignalP"/>
    </source>
</evidence>
<dbReference type="Proteomes" id="UP001162156">
    <property type="component" value="Unassembled WGS sequence"/>
</dbReference>
<feature type="chain" id="PRO_5043653451" description="DUF229 domain containing protein" evidence="1">
    <location>
        <begin position="21"/>
        <end position="496"/>
    </location>
</feature>
<proteinExistence type="predicted"/>
<gene>
    <name evidence="2" type="ORF">NQ314_011409</name>
</gene>
<comment type="caution">
    <text evidence="2">The sequence shown here is derived from an EMBL/GenBank/DDBJ whole genome shotgun (WGS) entry which is preliminary data.</text>
</comment>
<keyword evidence="1" id="KW-0732">Signal</keyword>
<keyword evidence="3" id="KW-1185">Reference proteome</keyword>
<feature type="signal peptide" evidence="1">
    <location>
        <begin position="1"/>
        <end position="20"/>
    </location>
</feature>
<dbReference type="AlphaFoldDB" id="A0AAV8XJD5"/>
<dbReference type="SUPFAM" id="SSF53649">
    <property type="entry name" value="Alkaline phosphatase-like"/>
    <property type="match status" value="1"/>
</dbReference>
<dbReference type="Pfam" id="PF02995">
    <property type="entry name" value="DUF229"/>
    <property type="match status" value="1"/>
</dbReference>
<reference evidence="2" key="1">
    <citation type="journal article" date="2023" name="Insect Mol. Biol.">
        <title>Genome sequencing provides insights into the evolution of gene families encoding plant cell wall-degrading enzymes in longhorned beetles.</title>
        <authorList>
            <person name="Shin N.R."/>
            <person name="Okamura Y."/>
            <person name="Kirsch R."/>
            <person name="Pauchet Y."/>
        </authorList>
    </citation>
    <scope>NUCLEOTIDE SEQUENCE</scope>
    <source>
        <tissue evidence="2">Midgut</tissue>
    </source>
</reference>
<name>A0AAV8XJD5_9CUCU</name>
<dbReference type="FunFam" id="3.40.720.10:FF:000017">
    <property type="entry name" value="Predicted protein"/>
    <property type="match status" value="1"/>
</dbReference>
<dbReference type="InterPro" id="IPR017850">
    <property type="entry name" value="Alkaline_phosphatase_core_sf"/>
</dbReference>
<dbReference type="PANTHER" id="PTHR10974:SF9">
    <property type="entry name" value="DUF229 DOMAIN CONTAINING PROTEIN-RELATED"/>
    <property type="match status" value="1"/>
</dbReference>
<organism evidence="2 3">
    <name type="scientific">Rhamnusium bicolor</name>
    <dbReference type="NCBI Taxonomy" id="1586634"/>
    <lineage>
        <taxon>Eukaryota</taxon>
        <taxon>Metazoa</taxon>
        <taxon>Ecdysozoa</taxon>
        <taxon>Arthropoda</taxon>
        <taxon>Hexapoda</taxon>
        <taxon>Insecta</taxon>
        <taxon>Pterygota</taxon>
        <taxon>Neoptera</taxon>
        <taxon>Endopterygota</taxon>
        <taxon>Coleoptera</taxon>
        <taxon>Polyphaga</taxon>
        <taxon>Cucujiformia</taxon>
        <taxon>Chrysomeloidea</taxon>
        <taxon>Cerambycidae</taxon>
        <taxon>Lepturinae</taxon>
        <taxon>Rhagiini</taxon>
        <taxon>Rhamnusium</taxon>
    </lineage>
</organism>
<evidence type="ECO:0000313" key="3">
    <source>
        <dbReference type="Proteomes" id="UP001162156"/>
    </source>
</evidence>